<dbReference type="Pfam" id="PF26162">
    <property type="entry name" value="YwzD"/>
    <property type="match status" value="1"/>
</dbReference>
<dbReference type="RefSeq" id="WP_213099773.1">
    <property type="nucleotide sequence ID" value="NZ_JAGYPH010000004.1"/>
</dbReference>
<gene>
    <name evidence="1" type="ORF">KHA91_18670</name>
</gene>
<reference evidence="1 2" key="1">
    <citation type="submission" date="2021-05" db="EMBL/GenBank/DDBJ databases">
        <title>Novel Bacillus species.</title>
        <authorList>
            <person name="Liu G."/>
        </authorList>
    </citation>
    <scope>NUCLEOTIDE SEQUENCE [LARGE SCALE GENOMIC DNA]</scope>
    <source>
        <strain evidence="1 2">FJAT-49682</strain>
    </source>
</reference>
<sequence length="50" mass="5840">MSISEKLSDQQFKELLEDIYMKGQESEFIQAEDILKDIENKLMTLLAMSN</sequence>
<dbReference type="Proteomes" id="UP000676456">
    <property type="component" value="Unassembled WGS sequence"/>
</dbReference>
<comment type="caution">
    <text evidence="1">The sequence shown here is derived from an EMBL/GenBank/DDBJ whole genome shotgun (WGS) entry which is preliminary data.</text>
</comment>
<organism evidence="1 2">
    <name type="scientific">Lederbergia citrea</name>
    <dbReference type="NCBI Taxonomy" id="2833581"/>
    <lineage>
        <taxon>Bacteria</taxon>
        <taxon>Bacillati</taxon>
        <taxon>Bacillota</taxon>
        <taxon>Bacilli</taxon>
        <taxon>Bacillales</taxon>
        <taxon>Bacillaceae</taxon>
        <taxon>Lederbergia</taxon>
    </lineage>
</organism>
<dbReference type="AlphaFoldDB" id="A0A942UNS4"/>
<dbReference type="InterPro" id="IPR058930">
    <property type="entry name" value="YwzD"/>
</dbReference>
<dbReference type="EMBL" id="JAGYPN010000004">
    <property type="protein sequence ID" value="MBS4224740.1"/>
    <property type="molecule type" value="Genomic_DNA"/>
</dbReference>
<name>A0A942UNS4_9BACI</name>
<accession>A0A942UNS4</accession>
<evidence type="ECO:0000313" key="2">
    <source>
        <dbReference type="Proteomes" id="UP000676456"/>
    </source>
</evidence>
<proteinExistence type="predicted"/>
<evidence type="ECO:0000313" key="1">
    <source>
        <dbReference type="EMBL" id="MBS4224740.1"/>
    </source>
</evidence>
<keyword evidence="2" id="KW-1185">Reference proteome</keyword>
<protein>
    <submittedName>
        <fullName evidence="1">Uncharacterized protein</fullName>
    </submittedName>
</protein>